<dbReference type="InterPro" id="IPR036034">
    <property type="entry name" value="PDZ_sf"/>
</dbReference>
<dbReference type="Gene3D" id="6.10.140.1710">
    <property type="match status" value="1"/>
</dbReference>
<dbReference type="Gene3D" id="2.30.42.10">
    <property type="match status" value="1"/>
</dbReference>
<dbReference type="PANTHER" id="PTHR12651:SF1">
    <property type="entry name" value="26S PROTEASOME NON-ATPASE REGULATORY SUBUNIT 9"/>
    <property type="match status" value="1"/>
</dbReference>
<evidence type="ECO:0000313" key="9">
    <source>
        <dbReference type="Proteomes" id="UP001182556"/>
    </source>
</evidence>
<keyword evidence="4" id="KW-0175">Coiled coil</keyword>
<evidence type="ECO:0000256" key="1">
    <source>
        <dbReference type="ARBA" id="ARBA00005256"/>
    </source>
</evidence>
<feature type="compositionally biased region" description="Low complexity" evidence="5">
    <location>
        <begin position="113"/>
        <end position="123"/>
    </location>
</feature>
<feature type="region of interest" description="Disordered" evidence="5">
    <location>
        <begin position="113"/>
        <end position="139"/>
    </location>
</feature>
<evidence type="ECO:0000313" key="8">
    <source>
        <dbReference type="EMBL" id="KAK1924301.1"/>
    </source>
</evidence>
<dbReference type="GO" id="GO:0005634">
    <property type="term" value="C:nucleus"/>
    <property type="evidence" value="ECO:0007669"/>
    <property type="project" value="TreeGrafter"/>
</dbReference>
<dbReference type="EMBL" id="JAODAN010000005">
    <property type="protein sequence ID" value="KAK1924301.1"/>
    <property type="molecule type" value="Genomic_DNA"/>
</dbReference>
<comment type="caution">
    <text evidence="8">The sequence shown here is derived from an EMBL/GenBank/DDBJ whole genome shotgun (WGS) entry which is preliminary data.</text>
</comment>
<dbReference type="PANTHER" id="PTHR12651">
    <property type="entry name" value="26S PROTEASOME NON-ATPASE REGULATORY SUBUNIT 9"/>
    <property type="match status" value="1"/>
</dbReference>
<dbReference type="InterPro" id="IPR035269">
    <property type="entry name" value="PSMD9"/>
</dbReference>
<accession>A0AAD9CY99</accession>
<comment type="similarity">
    <text evidence="1">Belongs to the proteasome subunit p27 family.</text>
</comment>
<keyword evidence="2" id="KW-0143">Chaperone</keyword>
<evidence type="ECO:0000259" key="7">
    <source>
        <dbReference type="Pfam" id="PF18265"/>
    </source>
</evidence>
<feature type="region of interest" description="Disordered" evidence="5">
    <location>
        <begin position="1"/>
        <end position="23"/>
    </location>
</feature>
<dbReference type="Pfam" id="PF17820">
    <property type="entry name" value="PDZ_6"/>
    <property type="match status" value="1"/>
</dbReference>
<organism evidence="8 9">
    <name type="scientific">Papiliotrema laurentii</name>
    <name type="common">Cryptococcus laurentii</name>
    <dbReference type="NCBI Taxonomy" id="5418"/>
    <lineage>
        <taxon>Eukaryota</taxon>
        <taxon>Fungi</taxon>
        <taxon>Dikarya</taxon>
        <taxon>Basidiomycota</taxon>
        <taxon>Agaricomycotina</taxon>
        <taxon>Tremellomycetes</taxon>
        <taxon>Tremellales</taxon>
        <taxon>Rhynchogastremaceae</taxon>
        <taxon>Papiliotrema</taxon>
    </lineage>
</organism>
<dbReference type="InterPro" id="IPR040815">
    <property type="entry name" value="Nas2_N"/>
</dbReference>
<evidence type="ECO:0000256" key="3">
    <source>
        <dbReference type="ARBA" id="ARBA00068021"/>
    </source>
</evidence>
<dbReference type="Pfam" id="PF18265">
    <property type="entry name" value="Nas2_N"/>
    <property type="match status" value="1"/>
</dbReference>
<reference evidence="8" key="1">
    <citation type="submission" date="2023-02" db="EMBL/GenBank/DDBJ databases">
        <title>Identification and recombinant expression of a fungal hydrolase from Papiliotrema laurentii that hydrolyzes apple cutin and clears colloidal polyester polyurethane.</title>
        <authorList>
            <consortium name="DOE Joint Genome Institute"/>
            <person name="Roman V.A."/>
            <person name="Bojanowski C."/>
            <person name="Crable B.R."/>
            <person name="Wagner D.N."/>
            <person name="Hung C.S."/>
            <person name="Nadeau L.J."/>
            <person name="Schratz L."/>
            <person name="Haridas S."/>
            <person name="Pangilinan J."/>
            <person name="Lipzen A."/>
            <person name="Na H."/>
            <person name="Yan M."/>
            <person name="Ng V."/>
            <person name="Grigoriev I.V."/>
            <person name="Spatafora J.W."/>
            <person name="Barlow D."/>
            <person name="Biffinger J."/>
            <person name="Kelley-Loughnane N."/>
            <person name="Varaljay V.A."/>
            <person name="Crookes-Goodson W.J."/>
        </authorList>
    </citation>
    <scope>NUCLEOTIDE SEQUENCE</scope>
    <source>
        <strain evidence="8">5307AH</strain>
    </source>
</reference>
<sequence>MALPTPALPTVTSLPLPDPEAYPGEPREYATALMQRKEEIEKAMDELRNVLASHGTNTSTPLVDPEGYPRGDIDIYAIRHARSALAHLVTDLRTVNDLLPNALALAFQANPAASSSSSEPAPSTKVNGVNGHGPSVVRGGAADDMPEAWPERAIARVNSVALNSPAAEADLRAEDLIHSFSGVTSTHPGGLQAIGALVQQSEGTTLTILVLRGTERIRLRLTPRTGWGGRGSLGCHIVPA</sequence>
<proteinExistence type="inferred from homology"/>
<protein>
    <recommendedName>
        <fullName evidence="3">Probable 26S proteasome regulatory subunit p27</fullName>
    </recommendedName>
</protein>
<feature type="domain" description="PDZ" evidence="6">
    <location>
        <begin position="157"/>
        <end position="212"/>
    </location>
</feature>
<dbReference type="GO" id="GO:0070682">
    <property type="term" value="P:proteasome regulatory particle assembly"/>
    <property type="evidence" value="ECO:0007669"/>
    <property type="project" value="InterPro"/>
</dbReference>
<dbReference type="FunFam" id="2.30.42.10:FF:000107">
    <property type="entry name" value="26S proteasome non-ATPase regulatory subunit 9"/>
    <property type="match status" value="1"/>
</dbReference>
<dbReference type="Proteomes" id="UP001182556">
    <property type="component" value="Unassembled WGS sequence"/>
</dbReference>
<dbReference type="GO" id="GO:0005737">
    <property type="term" value="C:cytoplasm"/>
    <property type="evidence" value="ECO:0007669"/>
    <property type="project" value="TreeGrafter"/>
</dbReference>
<dbReference type="AlphaFoldDB" id="A0AAD9CY99"/>
<dbReference type="InterPro" id="IPR041489">
    <property type="entry name" value="PDZ_6"/>
</dbReference>
<dbReference type="SUPFAM" id="SSF50156">
    <property type="entry name" value="PDZ domain-like"/>
    <property type="match status" value="1"/>
</dbReference>
<keyword evidence="9" id="KW-1185">Reference proteome</keyword>
<evidence type="ECO:0000256" key="4">
    <source>
        <dbReference type="SAM" id="Coils"/>
    </source>
</evidence>
<evidence type="ECO:0000259" key="6">
    <source>
        <dbReference type="Pfam" id="PF17820"/>
    </source>
</evidence>
<feature type="domain" description="Nas2 N-terminal" evidence="7">
    <location>
        <begin position="31"/>
        <end position="108"/>
    </location>
</feature>
<name>A0AAD9CY99_PAPLA</name>
<evidence type="ECO:0000256" key="2">
    <source>
        <dbReference type="ARBA" id="ARBA00023186"/>
    </source>
</evidence>
<gene>
    <name evidence="8" type="ORF">DB88DRAFT_277182</name>
</gene>
<feature type="coiled-coil region" evidence="4">
    <location>
        <begin position="30"/>
        <end position="57"/>
    </location>
</feature>
<evidence type="ECO:0000256" key="5">
    <source>
        <dbReference type="SAM" id="MobiDB-lite"/>
    </source>
</evidence>